<dbReference type="Pfam" id="PF02816">
    <property type="entry name" value="Alpha_kinase"/>
    <property type="match status" value="1"/>
</dbReference>
<keyword evidence="1" id="KW-0723">Serine/threonine-protein kinase</keyword>
<evidence type="ECO:0000256" key="4">
    <source>
        <dbReference type="SAM" id="MobiDB-lite"/>
    </source>
</evidence>
<dbReference type="Pfam" id="PF20710">
    <property type="entry name" value="DUF6824"/>
    <property type="match status" value="1"/>
</dbReference>
<dbReference type="PROSITE" id="PS51158">
    <property type="entry name" value="ALPHA_KINASE"/>
    <property type="match status" value="1"/>
</dbReference>
<proteinExistence type="predicted"/>
<dbReference type="EMBL" id="BLLK01000069">
    <property type="protein sequence ID" value="GFH59735.1"/>
    <property type="molecule type" value="Genomic_DNA"/>
</dbReference>
<feature type="domain" description="Alpha-type protein kinase" evidence="5">
    <location>
        <begin position="236"/>
        <end position="533"/>
    </location>
</feature>
<feature type="region of interest" description="Disordered" evidence="4">
    <location>
        <begin position="1"/>
        <end position="34"/>
    </location>
</feature>
<keyword evidence="3" id="KW-0418">Kinase</keyword>
<dbReference type="InterPro" id="IPR049227">
    <property type="entry name" value="DUF6824"/>
</dbReference>
<dbReference type="SUPFAM" id="SSF56112">
    <property type="entry name" value="Protein kinase-like (PK-like)"/>
    <property type="match status" value="1"/>
</dbReference>
<evidence type="ECO:0000256" key="3">
    <source>
        <dbReference type="ARBA" id="ARBA00022777"/>
    </source>
</evidence>
<organism evidence="6 7">
    <name type="scientific">Chaetoceros tenuissimus</name>
    <dbReference type="NCBI Taxonomy" id="426638"/>
    <lineage>
        <taxon>Eukaryota</taxon>
        <taxon>Sar</taxon>
        <taxon>Stramenopiles</taxon>
        <taxon>Ochrophyta</taxon>
        <taxon>Bacillariophyta</taxon>
        <taxon>Coscinodiscophyceae</taxon>
        <taxon>Chaetocerotophycidae</taxon>
        <taxon>Chaetocerotales</taxon>
        <taxon>Chaetocerotaceae</taxon>
        <taxon>Chaetoceros</taxon>
    </lineage>
</organism>
<evidence type="ECO:0000313" key="7">
    <source>
        <dbReference type="Proteomes" id="UP001054902"/>
    </source>
</evidence>
<dbReference type="Gene3D" id="3.20.200.10">
    <property type="entry name" value="MHCK/EF2 kinase"/>
    <property type="match status" value="1"/>
</dbReference>
<evidence type="ECO:0000256" key="2">
    <source>
        <dbReference type="ARBA" id="ARBA00022679"/>
    </source>
</evidence>
<evidence type="ECO:0000313" key="6">
    <source>
        <dbReference type="EMBL" id="GFH59735.1"/>
    </source>
</evidence>
<dbReference type="GO" id="GO:0005524">
    <property type="term" value="F:ATP binding"/>
    <property type="evidence" value="ECO:0007669"/>
    <property type="project" value="InterPro"/>
</dbReference>
<name>A0AAD3HDL4_9STRA</name>
<dbReference type="AlphaFoldDB" id="A0AAD3HDL4"/>
<accession>A0AAD3HDL4</accession>
<dbReference type="InterPro" id="IPR011009">
    <property type="entry name" value="Kinase-like_dom_sf"/>
</dbReference>
<dbReference type="Proteomes" id="UP001054902">
    <property type="component" value="Unassembled WGS sequence"/>
</dbReference>
<sequence>MASNTSDTLLPTNSHGDDSPGKPTLGPYDVLDGKGRRAGDGNKYYRSIVRLFKRDKDYINKSDSELKKRIAKAIYDYVTICKGGFFRNENYEVKSEEDSINKITQSLRDYSRVDRRVYNNKDKVDCYFPEIRHIEEKVSKYETIDKQYEVAIEELQNLTAKELTLISHDGSWSGQKRNYEETHTVGVEGQYVPYSRNPFFATLTGYNIHQNLTRSKETKYFEVPLRFHLSNPHSYETFDTFGNWKCDRGTPEELEGDCSGQFSPVEFVLYKKEFSTYNFYKPFSTNRQAPDRHRVVAKRNGHGEMGSEDRDFVKQTCRKRTLVASLAYDFNEFLKKQVPSKTGFPLIVIIPCRIYDGNILVEKKLNDETWKVFTIEEAEVQKKTDEDEDFSLPGLDELLLPGDEFKFFESLHRDVCLPLDLPPAEEADEKCFDLNGQKITFNEIIHLFMAFAFMKTDHQVAIYKVKGSLNSDMNPITYELTDPSIHTSRNHYKSFGDDDEGQQGIEKFAQSIEHYEQLLQKDNQERNIGTSIPIVFEA</sequence>
<feature type="compositionally biased region" description="Polar residues" evidence="4">
    <location>
        <begin position="1"/>
        <end position="14"/>
    </location>
</feature>
<evidence type="ECO:0000259" key="5">
    <source>
        <dbReference type="PROSITE" id="PS51158"/>
    </source>
</evidence>
<comment type="caution">
    <text evidence="6">The sequence shown here is derived from an EMBL/GenBank/DDBJ whole genome shotgun (WGS) entry which is preliminary data.</text>
</comment>
<dbReference type="GO" id="GO:0004674">
    <property type="term" value="F:protein serine/threonine kinase activity"/>
    <property type="evidence" value="ECO:0007669"/>
    <property type="project" value="UniProtKB-KW"/>
</dbReference>
<protein>
    <recommendedName>
        <fullName evidence="5">Alpha-type protein kinase domain-containing protein</fullName>
    </recommendedName>
</protein>
<dbReference type="InterPro" id="IPR004166">
    <property type="entry name" value="a-kinase_dom"/>
</dbReference>
<evidence type="ECO:0000256" key="1">
    <source>
        <dbReference type="ARBA" id="ARBA00022527"/>
    </source>
</evidence>
<keyword evidence="7" id="KW-1185">Reference proteome</keyword>
<keyword evidence="2" id="KW-0808">Transferase</keyword>
<gene>
    <name evidence="6" type="ORF">CTEN210_16211</name>
</gene>
<reference evidence="6 7" key="1">
    <citation type="journal article" date="2021" name="Sci. Rep.">
        <title>The genome of the diatom Chaetoceros tenuissimus carries an ancient integrated fragment of an extant virus.</title>
        <authorList>
            <person name="Hongo Y."/>
            <person name="Kimura K."/>
            <person name="Takaki Y."/>
            <person name="Yoshida Y."/>
            <person name="Baba S."/>
            <person name="Kobayashi G."/>
            <person name="Nagasaki K."/>
            <person name="Hano T."/>
            <person name="Tomaru Y."/>
        </authorList>
    </citation>
    <scope>NUCLEOTIDE SEQUENCE [LARGE SCALE GENOMIC DNA]</scope>
    <source>
        <strain evidence="6 7">NIES-3715</strain>
    </source>
</reference>